<evidence type="ECO:0000259" key="18">
    <source>
        <dbReference type="PROSITE" id="PS51330"/>
    </source>
</evidence>
<keyword evidence="11" id="KW-0511">Multifunctional enzyme</keyword>
<keyword evidence="5 15" id="KW-0554">One-carbon metabolism</keyword>
<evidence type="ECO:0000313" key="19">
    <source>
        <dbReference type="EMBL" id="EEA06538.1"/>
    </source>
</evidence>
<dbReference type="PROSITE" id="PS51330">
    <property type="entry name" value="DHFR_2"/>
    <property type="match status" value="1"/>
</dbReference>
<dbReference type="Pfam" id="PF00303">
    <property type="entry name" value="Thymidylat_synt"/>
    <property type="match status" value="1"/>
</dbReference>
<dbReference type="RefSeq" id="XP_002140887.1">
    <property type="nucleotide sequence ID" value="XM_002140851.1"/>
</dbReference>
<evidence type="ECO:0000313" key="20">
    <source>
        <dbReference type="Proteomes" id="UP000001460"/>
    </source>
</evidence>
<dbReference type="Pfam" id="PF00186">
    <property type="entry name" value="DHFR_1"/>
    <property type="match status" value="2"/>
</dbReference>
<evidence type="ECO:0000256" key="13">
    <source>
        <dbReference type="ARBA" id="ARBA00047344"/>
    </source>
</evidence>
<dbReference type="GO" id="GO:0046654">
    <property type="term" value="P:tetrahydrofolate biosynthetic process"/>
    <property type="evidence" value="ECO:0007669"/>
    <property type="project" value="UniProtKB-UniPathway"/>
</dbReference>
<dbReference type="GO" id="GO:0005739">
    <property type="term" value="C:mitochondrion"/>
    <property type="evidence" value="ECO:0007669"/>
    <property type="project" value="TreeGrafter"/>
</dbReference>
<dbReference type="UniPathway" id="UPA00077">
    <property type="reaction ID" value="UER00158"/>
</dbReference>
<dbReference type="PIRSF" id="PIRSF000389">
    <property type="entry name" value="DHFR-TS"/>
    <property type="match status" value="1"/>
</dbReference>
<keyword evidence="9" id="KW-0521">NADP</keyword>
<dbReference type="NCBIfam" id="NF002497">
    <property type="entry name" value="PRK01827.1-3"/>
    <property type="match status" value="1"/>
</dbReference>
<dbReference type="InterPro" id="IPR036926">
    <property type="entry name" value="Thymidate_synth/dCMP_Mease_sf"/>
</dbReference>
<dbReference type="InterPro" id="IPR001796">
    <property type="entry name" value="DHFR_dom"/>
</dbReference>
<feature type="active site" evidence="16 17">
    <location>
        <position position="430"/>
    </location>
</feature>
<dbReference type="EMBL" id="DS989729">
    <property type="protein sequence ID" value="EEA06538.1"/>
    <property type="molecule type" value="Genomic_DNA"/>
</dbReference>
<comment type="similarity">
    <text evidence="3 15">In the N-terminal section; belongs to the dihydrofolate reductase family.</text>
</comment>
<dbReference type="OrthoDB" id="766at2759"/>
<accession>B6AE97</accession>
<comment type="catalytic activity">
    <reaction evidence="14">
        <text>(6S)-5,6,7,8-tetrahydrofolate + NADP(+) = 7,8-dihydrofolate + NADPH + H(+)</text>
        <dbReference type="Rhea" id="RHEA:15009"/>
        <dbReference type="ChEBI" id="CHEBI:15378"/>
        <dbReference type="ChEBI" id="CHEBI:57451"/>
        <dbReference type="ChEBI" id="CHEBI:57453"/>
        <dbReference type="ChEBI" id="CHEBI:57783"/>
        <dbReference type="ChEBI" id="CHEBI:58349"/>
        <dbReference type="EC" id="1.5.1.3"/>
    </reaction>
</comment>
<evidence type="ECO:0000256" key="4">
    <source>
        <dbReference type="ARBA" id="ARBA00019798"/>
    </source>
</evidence>
<dbReference type="GO" id="GO:0006730">
    <property type="term" value="P:one-carbon metabolic process"/>
    <property type="evidence" value="ECO:0007669"/>
    <property type="project" value="UniProtKB-KW"/>
</dbReference>
<proteinExistence type="inferred from homology"/>
<dbReference type="InterPro" id="IPR045097">
    <property type="entry name" value="Thymidate_synth/dCMP_Mease"/>
</dbReference>
<evidence type="ECO:0000256" key="7">
    <source>
        <dbReference type="ARBA" id="ARBA00022679"/>
    </source>
</evidence>
<evidence type="ECO:0000256" key="9">
    <source>
        <dbReference type="ARBA" id="ARBA00022857"/>
    </source>
</evidence>
<dbReference type="VEuPathDB" id="CryptoDB:CMU_010300"/>
<keyword evidence="20" id="KW-1185">Reference proteome</keyword>
<gene>
    <name evidence="19" type="ORF">CMU_010300</name>
</gene>
<evidence type="ECO:0000256" key="11">
    <source>
        <dbReference type="ARBA" id="ARBA00023268"/>
    </source>
</evidence>
<evidence type="ECO:0000256" key="1">
    <source>
        <dbReference type="ARBA" id="ARBA00004903"/>
    </source>
</evidence>
<evidence type="ECO:0000256" key="6">
    <source>
        <dbReference type="ARBA" id="ARBA00022603"/>
    </source>
</evidence>
<comment type="similarity">
    <text evidence="2 15">In the C-terminal section; belongs to the thymidylate synthase family.</text>
</comment>
<dbReference type="InterPro" id="IPR024072">
    <property type="entry name" value="DHFR-like_dom_sf"/>
</dbReference>
<dbReference type="PANTHER" id="PTHR11548:SF2">
    <property type="entry name" value="THYMIDYLATE SYNTHASE"/>
    <property type="match status" value="1"/>
</dbReference>
<dbReference type="PROSITE" id="PS00091">
    <property type="entry name" value="THYMIDYLATE_SYNTHASE"/>
    <property type="match status" value="1"/>
</dbReference>
<dbReference type="GO" id="GO:0006231">
    <property type="term" value="P:dTMP biosynthetic process"/>
    <property type="evidence" value="ECO:0007669"/>
    <property type="project" value="InterPro"/>
</dbReference>
<dbReference type="NCBIfam" id="TIGR03284">
    <property type="entry name" value="thym_sym"/>
    <property type="match status" value="1"/>
</dbReference>
<evidence type="ECO:0000256" key="14">
    <source>
        <dbReference type="ARBA" id="ARBA00048873"/>
    </source>
</evidence>
<dbReference type="SUPFAM" id="SSF55831">
    <property type="entry name" value="Thymidylate synthase/dCMP hydroxymethylase"/>
    <property type="match status" value="1"/>
</dbReference>
<dbReference type="Gene3D" id="3.30.572.10">
    <property type="entry name" value="Thymidylate synthase/dCMP hydroxymethylase domain"/>
    <property type="match status" value="1"/>
</dbReference>
<keyword evidence="10 15" id="KW-0560">Oxidoreductase</keyword>
<dbReference type="PANTHER" id="PTHR11548">
    <property type="entry name" value="THYMIDYLATE SYNTHASE 1"/>
    <property type="match status" value="1"/>
</dbReference>
<comment type="pathway">
    <text evidence="1 15">Cofactor biosynthesis; tetrahydrofolate biosynthesis; 5,6,7,8-tetrahydrofolate from 7,8-dihydrofolate: step 1/1.</text>
</comment>
<dbReference type="GO" id="GO:0004799">
    <property type="term" value="F:thymidylate synthase activity"/>
    <property type="evidence" value="ECO:0007669"/>
    <property type="project" value="UniProtKB-EC"/>
</dbReference>
<name>B6AE97_CRYMR</name>
<evidence type="ECO:0000256" key="15">
    <source>
        <dbReference type="PIRNR" id="PIRNR000389"/>
    </source>
</evidence>
<keyword evidence="7 15" id="KW-0808">Transferase</keyword>
<dbReference type="OMA" id="ILCAWNV"/>
<dbReference type="GO" id="GO:0005829">
    <property type="term" value="C:cytosol"/>
    <property type="evidence" value="ECO:0007669"/>
    <property type="project" value="TreeGrafter"/>
</dbReference>
<dbReference type="SUPFAM" id="SSF53597">
    <property type="entry name" value="Dihydrofolate reductase-like"/>
    <property type="match status" value="1"/>
</dbReference>
<dbReference type="GO" id="GO:0004146">
    <property type="term" value="F:dihydrofolate reductase activity"/>
    <property type="evidence" value="ECO:0007669"/>
    <property type="project" value="UniProtKB-EC"/>
</dbReference>
<sequence length="549" mass="63733">MNNTKLELVSEDSEDLKLQKPVIIIVAASTKEKGIGKGNNLPWSIKEDLKFFREITCSTIEQSQDDKENTKIEKVNAIILGRKTWDSMKRIPLKNRKVIVLSRTLQRCDNKNDSGVSIVKSLDEAINLCNNDISIHKIVICGGESIYRECIEKNIVETIYLTRVSTSKKEFDTYFPNIPESFVPILMSQTFCCNDISYDFMIYENEILKPIKRNIRNTSCESEVIIPFENVLDKIFGERKISLRNKVPKDDIISYPSIIIRDHPEFQYLDMLSNVLQNGHYRENRTGINTYSIFGASMRFDLRESFPLLTTKNVALRIIFEELMWFIKGDTNGNHLLDKKVFIWAGNGSKEYLNKVGLGYREENDLGPIYGFQWRHFNAEYKTMHDNYNGQGVDQLANLIESLKKNPYDRRHILSAWNPSAVKYMALPPCHILSQFYVDNNNRLSCSLYQRSCDLGLGCPFNIASYSLLCVMIAHICGYEPGEFIHFIGDVHIYENHVEQLKQQIKRLPRPFPQLRLKRKVDKVEDFIWEDIEIIGYYPHPTIRMEMAV</sequence>
<dbReference type="eggNOG" id="KOG0673">
    <property type="taxonomic scope" value="Eukaryota"/>
</dbReference>
<dbReference type="InterPro" id="IPR017925">
    <property type="entry name" value="DHFR_CS"/>
</dbReference>
<dbReference type="InterPro" id="IPR020940">
    <property type="entry name" value="Thymidylate_synthase_AS"/>
</dbReference>
<evidence type="ECO:0000256" key="3">
    <source>
        <dbReference type="ARBA" id="ARBA00010176"/>
    </source>
</evidence>
<evidence type="ECO:0000256" key="5">
    <source>
        <dbReference type="ARBA" id="ARBA00022563"/>
    </source>
</evidence>
<dbReference type="CDD" id="cd00209">
    <property type="entry name" value="DHFR"/>
    <property type="match status" value="1"/>
</dbReference>
<keyword evidence="8 15" id="KW-0545">Nucleotide biosynthesis</keyword>
<evidence type="ECO:0000256" key="17">
    <source>
        <dbReference type="PROSITE-ProRule" id="PRU10016"/>
    </source>
</evidence>
<dbReference type="InterPro" id="IPR023451">
    <property type="entry name" value="Thymidate_synth/dCMP_Mease_dom"/>
</dbReference>
<dbReference type="PROSITE" id="PS00075">
    <property type="entry name" value="DHFR_1"/>
    <property type="match status" value="1"/>
</dbReference>
<dbReference type="Proteomes" id="UP000001460">
    <property type="component" value="Unassembled WGS sequence"/>
</dbReference>
<dbReference type="STRING" id="441375.B6AE97"/>
<dbReference type="Gene3D" id="3.40.430.10">
    <property type="entry name" value="Dihydrofolate Reductase, subunit A"/>
    <property type="match status" value="1"/>
</dbReference>
<protein>
    <recommendedName>
        <fullName evidence="4 15">Bifunctional dihydrofolate reductase-thymidylate synthase</fullName>
    </recommendedName>
</protein>
<comment type="function">
    <text evidence="12">Bifunctional enzyme. Involved in de novo dTMP biosynthesis. Key enzyme in folate metabolism. Catalyzes an essential reaction for de novo glycine and purine synthesis, DNA precursor synthesis, and for the conversion of dUMP to dTMP.</text>
</comment>
<dbReference type="PRINTS" id="PR00108">
    <property type="entry name" value="THYMDSNTHASE"/>
</dbReference>
<evidence type="ECO:0000256" key="8">
    <source>
        <dbReference type="ARBA" id="ARBA00022727"/>
    </source>
</evidence>
<dbReference type="CDD" id="cd00351">
    <property type="entry name" value="TS_Pyrimidine_HMase"/>
    <property type="match status" value="1"/>
</dbReference>
<dbReference type="HAMAP" id="MF_00008">
    <property type="entry name" value="Thymidy_synth_bact"/>
    <property type="match status" value="1"/>
</dbReference>
<evidence type="ECO:0000256" key="10">
    <source>
        <dbReference type="ARBA" id="ARBA00023002"/>
    </source>
</evidence>
<dbReference type="InterPro" id="IPR000398">
    <property type="entry name" value="Thymidylate_synthase"/>
</dbReference>
<dbReference type="FunFam" id="3.30.572.10:FF:000013">
    <property type="entry name" value="Thymidylate synthase"/>
    <property type="match status" value="1"/>
</dbReference>
<dbReference type="eggNOG" id="KOG1324">
    <property type="taxonomic scope" value="Eukaryota"/>
</dbReference>
<feature type="domain" description="DHFR" evidence="18">
    <location>
        <begin position="21"/>
        <end position="205"/>
    </location>
</feature>
<dbReference type="InterPro" id="IPR012262">
    <property type="entry name" value="DHFR-TS"/>
</dbReference>
<dbReference type="GO" id="GO:0032259">
    <property type="term" value="P:methylation"/>
    <property type="evidence" value="ECO:0007669"/>
    <property type="project" value="UniProtKB-KW"/>
</dbReference>
<reference evidence="19" key="1">
    <citation type="submission" date="2008-06" db="EMBL/GenBank/DDBJ databases">
        <authorList>
            <person name="Lorenzi H."/>
            <person name="Inman J."/>
            <person name="Miller J."/>
            <person name="Schobel S."/>
            <person name="Amedeo P."/>
            <person name="Caler E.V."/>
            <person name="da Silva J."/>
        </authorList>
    </citation>
    <scope>NUCLEOTIDE SEQUENCE [LARGE SCALE GENOMIC DNA]</scope>
    <source>
        <strain evidence="19">RN66</strain>
    </source>
</reference>
<comment type="catalytic activity">
    <reaction evidence="13">
        <text>dUMP + (6R)-5,10-methylene-5,6,7,8-tetrahydrofolate = 7,8-dihydrofolate + dTMP</text>
        <dbReference type="Rhea" id="RHEA:12104"/>
        <dbReference type="ChEBI" id="CHEBI:15636"/>
        <dbReference type="ChEBI" id="CHEBI:57451"/>
        <dbReference type="ChEBI" id="CHEBI:63528"/>
        <dbReference type="ChEBI" id="CHEBI:246422"/>
        <dbReference type="EC" id="2.1.1.45"/>
    </reaction>
</comment>
<dbReference type="GeneID" id="6995980"/>
<organism evidence="19 20">
    <name type="scientific">Cryptosporidium muris (strain RN66)</name>
    <dbReference type="NCBI Taxonomy" id="441375"/>
    <lineage>
        <taxon>Eukaryota</taxon>
        <taxon>Sar</taxon>
        <taxon>Alveolata</taxon>
        <taxon>Apicomplexa</taxon>
        <taxon>Conoidasida</taxon>
        <taxon>Coccidia</taxon>
        <taxon>Eucoccidiorida</taxon>
        <taxon>Eimeriorina</taxon>
        <taxon>Cryptosporidiidae</taxon>
        <taxon>Cryptosporidium</taxon>
    </lineage>
</organism>
<keyword evidence="6 15" id="KW-0489">Methyltransferase</keyword>
<evidence type="ECO:0000256" key="2">
    <source>
        <dbReference type="ARBA" id="ARBA00006900"/>
    </source>
</evidence>
<evidence type="ECO:0000256" key="12">
    <source>
        <dbReference type="ARBA" id="ARBA00025154"/>
    </source>
</evidence>
<evidence type="ECO:0000256" key="16">
    <source>
        <dbReference type="PIRSR" id="PIRSR000389-1"/>
    </source>
</evidence>
<dbReference type="AlphaFoldDB" id="B6AE97"/>